<dbReference type="RefSeq" id="WP_152617337.1">
    <property type="nucleotide sequence ID" value="NZ_CADFGF010000021.1"/>
</dbReference>
<protein>
    <submittedName>
        <fullName evidence="1">Uncharacterized protein</fullName>
    </submittedName>
</protein>
<gene>
    <name evidence="1" type="ORF">NH14_031320</name>
</gene>
<accession>A0A8T6ZN16</accession>
<comment type="caution">
    <text evidence="1">The sequence shown here is derived from an EMBL/GenBank/DDBJ whole genome shotgun (WGS) entry which is preliminary data.</text>
</comment>
<name>A0A8T6ZN16_9BURK</name>
<dbReference type="Proteomes" id="UP000030460">
    <property type="component" value="Unassembled WGS sequence"/>
</dbReference>
<dbReference type="OrthoDB" id="9111585at2"/>
<sequence>MEQQGTPFRILDFPDMGVAYYAVWDGDTETYWVYDGPDQDTATAIGEANTVLGAKRVAKENAEALMA</sequence>
<reference evidence="1" key="1">
    <citation type="journal article" date="2015" name="Genome Announc.">
        <title>Draft Genome Sequence of the Polyhydroxyalkanoate-Producing Bacterium Burkholderia sacchari LMG 19450 Isolated from Brazilian Sugarcane Plantation Soil.</title>
        <authorList>
            <person name="Alexandrino P.M."/>
            <person name="Mendonca T.T."/>
            <person name="Guaman Bautista L.P."/>
            <person name="Cherix J."/>
            <person name="Lozano-Sakalauskas G.C."/>
            <person name="Fujita A."/>
            <person name="Ramos Filho E."/>
            <person name="Long P."/>
            <person name="Padilla G."/>
            <person name="Taciro M.K."/>
            <person name="Gomez J.G."/>
            <person name="Silva L.F."/>
        </authorList>
    </citation>
    <scope>NUCLEOTIDE SEQUENCE</scope>
    <source>
        <strain evidence="1">LMG 19450</strain>
    </source>
</reference>
<evidence type="ECO:0000313" key="1">
    <source>
        <dbReference type="EMBL" id="NLP65550.1"/>
    </source>
</evidence>
<dbReference type="EMBL" id="JTDB02000015">
    <property type="protein sequence ID" value="NLP65550.1"/>
    <property type="molecule type" value="Genomic_DNA"/>
</dbReference>
<dbReference type="AlphaFoldDB" id="A0A8T6ZN16"/>
<reference evidence="1" key="2">
    <citation type="submission" date="2020-04" db="EMBL/GenBank/DDBJ databases">
        <authorList>
            <person name="Alexandrino P."/>
            <person name="Mendonca T."/>
            <person name="Guaman L."/>
            <person name="Cherix J."/>
            <person name="Lozano-Sakalauskas G."/>
            <person name="Fujita A."/>
            <person name="Filho E.R."/>
            <person name="Long P."/>
            <person name="Padilla G."/>
            <person name="Taciro M.K."/>
            <person name="Gomez J.G."/>
            <person name="Silva L.F."/>
            <person name="Torres M."/>
        </authorList>
    </citation>
    <scope>NUCLEOTIDE SEQUENCE</scope>
    <source>
        <strain evidence="1">LMG 19450</strain>
    </source>
</reference>
<proteinExistence type="predicted"/>
<keyword evidence="2" id="KW-1185">Reference proteome</keyword>
<organism evidence="1 2">
    <name type="scientific">Paraburkholderia sacchari</name>
    <dbReference type="NCBI Taxonomy" id="159450"/>
    <lineage>
        <taxon>Bacteria</taxon>
        <taxon>Pseudomonadati</taxon>
        <taxon>Pseudomonadota</taxon>
        <taxon>Betaproteobacteria</taxon>
        <taxon>Burkholderiales</taxon>
        <taxon>Burkholderiaceae</taxon>
        <taxon>Paraburkholderia</taxon>
    </lineage>
</organism>
<evidence type="ECO:0000313" key="2">
    <source>
        <dbReference type="Proteomes" id="UP000030460"/>
    </source>
</evidence>